<evidence type="ECO:0000313" key="4">
    <source>
        <dbReference type="EMBL" id="GMA33239.1"/>
    </source>
</evidence>
<reference evidence="4" key="1">
    <citation type="journal article" date="2014" name="Int. J. Syst. Evol. Microbiol.">
        <title>Complete genome sequence of Corynebacterium casei LMG S-19264T (=DSM 44701T), isolated from a smear-ripened cheese.</title>
        <authorList>
            <consortium name="US DOE Joint Genome Institute (JGI-PGF)"/>
            <person name="Walter F."/>
            <person name="Albersmeier A."/>
            <person name="Kalinowski J."/>
            <person name="Ruckert C."/>
        </authorList>
    </citation>
    <scope>NUCLEOTIDE SEQUENCE</scope>
    <source>
        <strain evidence="4">NBRC 112290</strain>
    </source>
</reference>
<comment type="caution">
    <text evidence="4">The sequence shown here is derived from an EMBL/GenBank/DDBJ whole genome shotgun (WGS) entry which is preliminary data.</text>
</comment>
<dbReference type="Pfam" id="PF03537">
    <property type="entry name" value="Glyco_hydro_114"/>
    <property type="match status" value="1"/>
</dbReference>
<evidence type="ECO:0000256" key="2">
    <source>
        <dbReference type="SAM" id="SignalP"/>
    </source>
</evidence>
<dbReference type="InterPro" id="IPR004352">
    <property type="entry name" value="GH114_TIM-barrel"/>
</dbReference>
<dbReference type="SUPFAM" id="SSF51445">
    <property type="entry name" value="(Trans)glycosidases"/>
    <property type="match status" value="1"/>
</dbReference>
<feature type="domain" description="Glycoside-hydrolase family GH114 TIM-barrel" evidence="3">
    <location>
        <begin position="65"/>
        <end position="281"/>
    </location>
</feature>
<dbReference type="PANTHER" id="PTHR35273:SF2">
    <property type="entry name" value="ALPHA-GALACTOSIDASE"/>
    <property type="match status" value="1"/>
</dbReference>
<keyword evidence="2" id="KW-0732">Signal</keyword>
<gene>
    <name evidence="4" type="ORF">GCM10025875_32310</name>
</gene>
<dbReference type="EMBL" id="BSUM01000001">
    <property type="protein sequence ID" value="GMA33239.1"/>
    <property type="molecule type" value="Genomic_DNA"/>
</dbReference>
<keyword evidence="5" id="KW-1185">Reference proteome</keyword>
<accession>A0AA37XHI6</accession>
<dbReference type="PROSITE" id="PS51257">
    <property type="entry name" value="PROKAR_LIPOPROTEIN"/>
    <property type="match status" value="1"/>
</dbReference>
<evidence type="ECO:0000259" key="3">
    <source>
        <dbReference type="Pfam" id="PF03537"/>
    </source>
</evidence>
<organism evidence="4 5">
    <name type="scientific">Litorihabitans aurantiacus</name>
    <dbReference type="NCBI Taxonomy" id="1930061"/>
    <lineage>
        <taxon>Bacteria</taxon>
        <taxon>Bacillati</taxon>
        <taxon>Actinomycetota</taxon>
        <taxon>Actinomycetes</taxon>
        <taxon>Micrococcales</taxon>
        <taxon>Beutenbergiaceae</taxon>
        <taxon>Litorihabitans</taxon>
    </lineage>
</organism>
<feature type="region of interest" description="Disordered" evidence="1">
    <location>
        <begin position="1"/>
        <end position="22"/>
    </location>
</feature>
<name>A0AA37XHI6_9MICO</name>
<dbReference type="InterPro" id="IPR013785">
    <property type="entry name" value="Aldolase_TIM"/>
</dbReference>
<dbReference type="PANTHER" id="PTHR35273">
    <property type="entry name" value="ALPHA-1,4 POLYGALACTOSAMINIDASE, PUTATIVE (AFU_ORTHOLOGUE AFUA_3G07890)-RELATED"/>
    <property type="match status" value="1"/>
</dbReference>
<sequence length="298" mass="31618">MRSPRTPPAARRRRRPRRGATAAATGALVILLTACGAGDPDPDATEPPAADTTATSPALPPTTGTFDYQLGDAYGEAGEFDVVGRDVTADPLPDAYNVCYVNGFQTQPGTLEDWRRDAPDALLRDASGAVVTDPDWPDEVVLDPSDEQRRAAILAVVGPQVSACAERGFDAVELDNLDTFLRFDGVDADGAMTLATAYADLAHGAGLAVGQKNAADVGADAREVAGFDFAVVEECARYDECGAYRDVYGEHVLQIEYDDGGPDLAEVCDAPDRAPLTILRDRLLVGPDDPSYVREQCD</sequence>
<proteinExistence type="predicted"/>
<evidence type="ECO:0000256" key="1">
    <source>
        <dbReference type="SAM" id="MobiDB-lite"/>
    </source>
</evidence>
<feature type="signal peptide" evidence="2">
    <location>
        <begin position="1"/>
        <end position="37"/>
    </location>
</feature>
<evidence type="ECO:0000313" key="5">
    <source>
        <dbReference type="Proteomes" id="UP001157161"/>
    </source>
</evidence>
<dbReference type="AlphaFoldDB" id="A0AA37XHI6"/>
<feature type="compositionally biased region" description="Low complexity" evidence="1">
    <location>
        <begin position="46"/>
        <end position="64"/>
    </location>
</feature>
<dbReference type="Gene3D" id="3.20.20.70">
    <property type="entry name" value="Aldolase class I"/>
    <property type="match status" value="1"/>
</dbReference>
<feature type="chain" id="PRO_5041425727" description="Glycoside-hydrolase family GH114 TIM-barrel domain-containing protein" evidence="2">
    <location>
        <begin position="38"/>
        <end position="298"/>
    </location>
</feature>
<dbReference type="InterPro" id="IPR017853">
    <property type="entry name" value="GH"/>
</dbReference>
<protein>
    <recommendedName>
        <fullName evidence="3">Glycoside-hydrolase family GH114 TIM-barrel domain-containing protein</fullName>
    </recommendedName>
</protein>
<reference evidence="4" key="2">
    <citation type="submission" date="2023-02" db="EMBL/GenBank/DDBJ databases">
        <authorList>
            <person name="Sun Q."/>
            <person name="Mori K."/>
        </authorList>
    </citation>
    <scope>NUCLEOTIDE SEQUENCE</scope>
    <source>
        <strain evidence="4">NBRC 112290</strain>
    </source>
</reference>
<dbReference type="Proteomes" id="UP001157161">
    <property type="component" value="Unassembled WGS sequence"/>
</dbReference>
<feature type="region of interest" description="Disordered" evidence="1">
    <location>
        <begin position="37"/>
        <end position="64"/>
    </location>
</feature>
<dbReference type="RefSeq" id="WP_284251924.1">
    <property type="nucleotide sequence ID" value="NZ_BSUM01000001.1"/>
</dbReference>